<keyword evidence="1" id="KW-0175">Coiled coil</keyword>
<accession>A0A1I8FC84</accession>
<keyword evidence="3" id="KW-1185">Reference proteome</keyword>
<feature type="coiled-coil region" evidence="1">
    <location>
        <begin position="223"/>
        <end position="287"/>
    </location>
</feature>
<dbReference type="AlphaFoldDB" id="A0A1I8FC84"/>
<evidence type="ECO:0000256" key="2">
    <source>
        <dbReference type="SAM" id="MobiDB-lite"/>
    </source>
</evidence>
<sequence length="330" mass="36191">AAKRQAPLSAQLFGGRALRELLSSSQIEGGQILGGQRNSDRARCRAWLRERINERPVWERFVQHLPGRSRPAGQALRARRRLRTRSDRILCASLPETWPPELAVDPTSRSRRRQPPRPVVVSFDDDDAVSSAGSELSINRPDFPAAAAVSASAAAARSQPLQQPQASSQQQQQAPAPPLPPASESGYNTSACSEAEASLASGSAPWFSVTELRQALLDVSRAREREAAERRRAEDQCRALESQIGQLRRENGLLCQEVGREERLARLAEMHADLSELSAQLQQSLAQAQRGARISARPQPALSAVPAVRVDCRRLQAGAGPTRHHVYQVR</sequence>
<evidence type="ECO:0000313" key="4">
    <source>
        <dbReference type="WBParaSite" id="maker-unitig_29026-snap-gene-0.2-mRNA-1"/>
    </source>
</evidence>
<feature type="region of interest" description="Disordered" evidence="2">
    <location>
        <begin position="100"/>
        <end position="138"/>
    </location>
</feature>
<dbReference type="Proteomes" id="UP000095280">
    <property type="component" value="Unplaced"/>
</dbReference>
<organism evidence="3 4">
    <name type="scientific">Macrostomum lignano</name>
    <dbReference type="NCBI Taxonomy" id="282301"/>
    <lineage>
        <taxon>Eukaryota</taxon>
        <taxon>Metazoa</taxon>
        <taxon>Spiralia</taxon>
        <taxon>Lophotrochozoa</taxon>
        <taxon>Platyhelminthes</taxon>
        <taxon>Rhabditophora</taxon>
        <taxon>Macrostomorpha</taxon>
        <taxon>Macrostomida</taxon>
        <taxon>Macrostomidae</taxon>
        <taxon>Macrostomum</taxon>
    </lineage>
</organism>
<protein>
    <submittedName>
        <fullName evidence="4">DUF4485 domain-containing protein</fullName>
    </submittedName>
</protein>
<dbReference type="WBParaSite" id="maker-unitig_29026-snap-gene-0.2-mRNA-1">
    <property type="protein sequence ID" value="maker-unitig_29026-snap-gene-0.2-mRNA-1"/>
    <property type="gene ID" value="maker-unitig_29026-snap-gene-0.2"/>
</dbReference>
<evidence type="ECO:0000313" key="3">
    <source>
        <dbReference type="Proteomes" id="UP000095280"/>
    </source>
</evidence>
<name>A0A1I8FC84_9PLAT</name>
<feature type="region of interest" description="Disordered" evidence="2">
    <location>
        <begin position="154"/>
        <end position="191"/>
    </location>
</feature>
<proteinExistence type="predicted"/>
<reference evidence="4" key="1">
    <citation type="submission" date="2016-11" db="UniProtKB">
        <authorList>
            <consortium name="WormBaseParasite"/>
        </authorList>
    </citation>
    <scope>IDENTIFICATION</scope>
</reference>
<evidence type="ECO:0000256" key="1">
    <source>
        <dbReference type="SAM" id="Coils"/>
    </source>
</evidence>
<feature type="compositionally biased region" description="Low complexity" evidence="2">
    <location>
        <begin position="154"/>
        <end position="174"/>
    </location>
</feature>